<dbReference type="Bgee" id="108712544">
    <property type="expression patterns" value="Expressed in testis and 19 other cell types or tissues"/>
</dbReference>
<proteinExistence type="predicted"/>
<feature type="domain" description="DUF4537" evidence="2">
    <location>
        <begin position="243"/>
        <end position="374"/>
    </location>
</feature>
<dbReference type="PaxDb" id="8355-A0A1L8GQE0"/>
<reference evidence="4 5" key="1">
    <citation type="submission" date="2022-04" db="UniProtKB">
        <authorList>
            <consortium name="RefSeq"/>
        </authorList>
    </citation>
    <scope>IDENTIFICATION</scope>
    <source>
        <strain evidence="3 4">J_2021</strain>
        <tissue evidence="4 5">Erythrocytes</tissue>
    </source>
</reference>
<evidence type="ECO:0000313" key="5">
    <source>
        <dbReference type="RefSeq" id="XP_018110266.1"/>
    </source>
</evidence>
<evidence type="ECO:0000256" key="1">
    <source>
        <dbReference type="SAM" id="MobiDB-lite"/>
    </source>
</evidence>
<name>A0A1L8GQE0_XENLA</name>
<dbReference type="OrthoDB" id="6241467at2759"/>
<organism evidence="4">
    <name type="scientific">Xenopus laevis</name>
    <name type="common">African clawed frog</name>
    <dbReference type="NCBI Taxonomy" id="8355"/>
    <lineage>
        <taxon>Eukaryota</taxon>
        <taxon>Metazoa</taxon>
        <taxon>Chordata</taxon>
        <taxon>Craniata</taxon>
        <taxon>Vertebrata</taxon>
        <taxon>Euteleostomi</taxon>
        <taxon>Amphibia</taxon>
        <taxon>Batrachia</taxon>
        <taxon>Anura</taxon>
        <taxon>Pipoidea</taxon>
        <taxon>Pipidae</taxon>
        <taxon>Xenopodinae</taxon>
        <taxon>Xenopus</taxon>
        <taxon>Xenopus</taxon>
    </lineage>
</organism>
<keyword evidence="3" id="KW-1185">Reference proteome</keyword>
<dbReference type="Pfam" id="PF15057">
    <property type="entry name" value="DUF4537"/>
    <property type="match status" value="1"/>
</dbReference>
<dbReference type="GeneID" id="108712544"/>
<evidence type="ECO:0000259" key="2">
    <source>
        <dbReference type="Pfam" id="PF15057"/>
    </source>
</evidence>
<sequence>MMPVLNHLGCSMPAFPSAHDGDVTLVIGTLDGDPVKFKLMKEYVSKALYSLANGFPPASFSLIHFSCKITRWCDRSVTCNPETVAQAISWVHSLENESNDLLTEALTAAFEDTACQTVYLVIDSLPGRVLQEIYSLTATHRSACSVNVIYLLEEPYSTQVQGSFRMISLHPSRPSVQVTNHQSLLRPPCCNPPCASSLPPSAHSEVRIPPISCSFTPKELPGTFLAEEDNLSPCPEALSLLRGARVLARRDTDGYYYLGHIAHEVEGSAGHFLIEFEKCRLLKGKAQFRMQTTPVCDIVHYEDARWKPLAPGDHVLAPLESNMEQYGPGMVLQGTESRNLHGLAYESSGVLVTFWNGKTKRIPPGLAVWISQHLSDRIMLELHMPLDIRKKFAESVPGYPFLSLPSHKALSPETHSPCCTSGSHSCMYCGTNQGLCKRCCELDEHWAAIRKSLSEISKVTKEKTNPKRGKEKQDVQLNITNPKERRSVSRKDTREIQQKHKAECCRPVLKENGTHVKDTLPKSAPVQSKGSAEDSTYITSTYKPLSRRPGNMTLLQETLYSINKAMKEDRLALEAAIRERRPRTAPLVQSHELYSQKTQELQKRKEGAKVDLWRMQAEQRKREEKIQEMEQKEMMMQENRRFRSEQRIQLDVERKQDEVGLEAQRAESRRAAVGERSRRQEAAQETERRKEDQRVQFWTKTRHEREELGQERTRKSIGQEENRQKQLQSRREAHERKTGSHIQEQHRQQQLQEGSRRKVSKRLEQFYRKVEQESQRDLEMLKHLKEHNLQTLRSAMVQ</sequence>
<dbReference type="KEGG" id="xla:108712544"/>
<feature type="compositionally biased region" description="Basic and acidic residues" evidence="1">
    <location>
        <begin position="658"/>
        <end position="694"/>
    </location>
</feature>
<feature type="compositionally biased region" description="Basic and acidic residues" evidence="1">
    <location>
        <begin position="701"/>
        <end position="747"/>
    </location>
</feature>
<dbReference type="AlphaFoldDB" id="A0A1L8GQE0"/>
<dbReference type="InterPro" id="IPR032770">
    <property type="entry name" value="DUF4537"/>
</dbReference>
<dbReference type="OMA" id="KASAWNA"/>
<evidence type="ECO:0000313" key="3">
    <source>
        <dbReference type="Proteomes" id="UP000186698"/>
    </source>
</evidence>
<feature type="region of interest" description="Disordered" evidence="1">
    <location>
        <begin position="658"/>
        <end position="759"/>
    </location>
</feature>
<dbReference type="RefSeq" id="XP_018110265.1">
    <property type="nucleotide sequence ID" value="XM_018254776.2"/>
</dbReference>
<protein>
    <submittedName>
        <fullName evidence="4 5">Uncharacterized protein LOC108712544 isoform X1</fullName>
    </submittedName>
</protein>
<dbReference type="Gene3D" id="2.30.30.140">
    <property type="match status" value="1"/>
</dbReference>
<dbReference type="PANTHER" id="PTHR14343:SF4">
    <property type="entry name" value="DUF4537 DOMAIN-CONTAINING PROTEIN"/>
    <property type="match status" value="1"/>
</dbReference>
<accession>A0A1L8GQE0</accession>
<gene>
    <name evidence="4 5" type="primary">LOC108712544</name>
</gene>
<dbReference type="RefSeq" id="XP_018110266.1">
    <property type="nucleotide sequence ID" value="XM_018254777.2"/>
</dbReference>
<dbReference type="PANTHER" id="PTHR14343">
    <property type="entry name" value="VWFA DOMAIN-CONTAINING PROTEIN"/>
    <property type="match status" value="1"/>
</dbReference>
<evidence type="ECO:0000313" key="4">
    <source>
        <dbReference type="RefSeq" id="XP_018110265.1"/>
    </source>
</evidence>
<dbReference type="Proteomes" id="UP000186698">
    <property type="component" value="Chromosome 3S"/>
</dbReference>